<name>A0A936F347_9BACT</name>
<protein>
    <submittedName>
        <fullName evidence="1">Uncharacterized protein</fullName>
    </submittedName>
</protein>
<organism evidence="1 2">
    <name type="scientific">Candidatus Geothrix odensensis</name>
    <dbReference type="NCBI Taxonomy" id="2954440"/>
    <lineage>
        <taxon>Bacteria</taxon>
        <taxon>Pseudomonadati</taxon>
        <taxon>Acidobacteriota</taxon>
        <taxon>Holophagae</taxon>
        <taxon>Holophagales</taxon>
        <taxon>Holophagaceae</taxon>
        <taxon>Geothrix</taxon>
    </lineage>
</organism>
<dbReference type="Proteomes" id="UP000709959">
    <property type="component" value="Unassembled WGS sequence"/>
</dbReference>
<proteinExistence type="predicted"/>
<dbReference type="EMBL" id="JADKCH010000011">
    <property type="protein sequence ID" value="MBK8573023.1"/>
    <property type="molecule type" value="Genomic_DNA"/>
</dbReference>
<evidence type="ECO:0000313" key="2">
    <source>
        <dbReference type="Proteomes" id="UP000709959"/>
    </source>
</evidence>
<sequence>MAALRLAGLLPSQRPDPAPLRAWIAAHRPGTILVANVMGQFGVVAERLVESAFLRPPWEADPDRPDPLATALEAWTGQVLRAFLEVLAESGADLWLVHDRAVIFSGGGLELGPWEEAWGRQLTSEGAPIEASDALAGLELPPLLTAGGREVVRRERWLWPVAPGQRHLIEALVARRPGWGAVASVNPCPHSLPQQP</sequence>
<accession>A0A936F347</accession>
<reference evidence="1 2" key="1">
    <citation type="submission" date="2020-10" db="EMBL/GenBank/DDBJ databases">
        <title>Connecting structure to function with the recovery of over 1000 high-quality activated sludge metagenome-assembled genomes encoding full-length rRNA genes using long-read sequencing.</title>
        <authorList>
            <person name="Singleton C.M."/>
            <person name="Petriglieri F."/>
            <person name="Kristensen J.M."/>
            <person name="Kirkegaard R.H."/>
            <person name="Michaelsen T.Y."/>
            <person name="Andersen M.H."/>
            <person name="Karst S.M."/>
            <person name="Dueholm M.S."/>
            <person name="Nielsen P.H."/>
            <person name="Albertsen M."/>
        </authorList>
    </citation>
    <scope>NUCLEOTIDE SEQUENCE [LARGE SCALE GENOMIC DNA]</scope>
    <source>
        <strain evidence="1">OdNE_18-Q3-R46-58_MAXAC.008</strain>
    </source>
</reference>
<comment type="caution">
    <text evidence="1">The sequence shown here is derived from an EMBL/GenBank/DDBJ whole genome shotgun (WGS) entry which is preliminary data.</text>
</comment>
<dbReference type="AlphaFoldDB" id="A0A936F347"/>
<gene>
    <name evidence="1" type="ORF">IPN91_10325</name>
</gene>
<evidence type="ECO:0000313" key="1">
    <source>
        <dbReference type="EMBL" id="MBK8573023.1"/>
    </source>
</evidence>